<feature type="compositionally biased region" description="Basic and acidic residues" evidence="1">
    <location>
        <begin position="385"/>
        <end position="409"/>
    </location>
</feature>
<dbReference type="AlphaFoldDB" id="A0ABD6EKX4"/>
<protein>
    <recommendedName>
        <fullName evidence="4">Caprin-1 dimerization domain-containing protein</fullName>
    </recommendedName>
</protein>
<keyword evidence="3" id="KW-1185">Reference proteome</keyword>
<proteinExistence type="predicted"/>
<accession>A0ABD6EKX4</accession>
<evidence type="ECO:0008006" key="4">
    <source>
        <dbReference type="Google" id="ProtNLM"/>
    </source>
</evidence>
<reference evidence="2 3" key="1">
    <citation type="submission" date="2024-08" db="EMBL/GenBank/DDBJ databases">
        <title>Gnathostoma spinigerum genome.</title>
        <authorList>
            <person name="Gonzalez-Bertolin B."/>
            <person name="Monzon S."/>
            <person name="Zaballos A."/>
            <person name="Jimenez P."/>
            <person name="Dekumyoy P."/>
            <person name="Varona S."/>
            <person name="Cuesta I."/>
            <person name="Sumanam S."/>
            <person name="Adisakwattana P."/>
            <person name="Gasser R.B."/>
            <person name="Hernandez-Gonzalez A."/>
            <person name="Young N.D."/>
            <person name="Perteguer M.J."/>
        </authorList>
    </citation>
    <scope>NUCLEOTIDE SEQUENCE [LARGE SCALE GENOMIC DNA]</scope>
    <source>
        <strain evidence="2">AL3</strain>
        <tissue evidence="2">Liver</tissue>
    </source>
</reference>
<gene>
    <name evidence="2" type="ORF">AB6A40_006566</name>
</gene>
<evidence type="ECO:0000313" key="3">
    <source>
        <dbReference type="Proteomes" id="UP001608902"/>
    </source>
</evidence>
<dbReference type="EMBL" id="JBGFUD010004727">
    <property type="protein sequence ID" value="MFH4979857.1"/>
    <property type="molecule type" value="Genomic_DNA"/>
</dbReference>
<name>A0ABD6EKX4_9BILA</name>
<dbReference type="Proteomes" id="UP001608902">
    <property type="component" value="Unassembled WGS sequence"/>
</dbReference>
<comment type="caution">
    <text evidence="2">The sequence shown here is derived from an EMBL/GenBank/DDBJ whole genome shotgun (WGS) entry which is preliminary data.</text>
</comment>
<feature type="region of interest" description="Disordered" evidence="1">
    <location>
        <begin position="360"/>
        <end position="491"/>
    </location>
</feature>
<evidence type="ECO:0000313" key="2">
    <source>
        <dbReference type="EMBL" id="MFH4979857.1"/>
    </source>
</evidence>
<organism evidence="2 3">
    <name type="scientific">Gnathostoma spinigerum</name>
    <dbReference type="NCBI Taxonomy" id="75299"/>
    <lineage>
        <taxon>Eukaryota</taxon>
        <taxon>Metazoa</taxon>
        <taxon>Ecdysozoa</taxon>
        <taxon>Nematoda</taxon>
        <taxon>Chromadorea</taxon>
        <taxon>Rhabditida</taxon>
        <taxon>Spirurina</taxon>
        <taxon>Gnathostomatomorpha</taxon>
        <taxon>Gnathostomatoidea</taxon>
        <taxon>Gnathostomatidae</taxon>
        <taxon>Gnathostoma</taxon>
    </lineage>
</organism>
<feature type="compositionally biased region" description="Low complexity" evidence="1">
    <location>
        <begin position="427"/>
        <end position="439"/>
    </location>
</feature>
<feature type="compositionally biased region" description="Gly residues" evidence="1">
    <location>
        <begin position="416"/>
        <end position="426"/>
    </location>
</feature>
<feature type="compositionally biased region" description="Gly residues" evidence="1">
    <location>
        <begin position="371"/>
        <end position="380"/>
    </location>
</feature>
<evidence type="ECO:0000256" key="1">
    <source>
        <dbReference type="SAM" id="MobiDB-lite"/>
    </source>
</evidence>
<sequence>MKGPVDAAASPNSDELLLTHPYSSVEVVVQNRKRNLEKRRIKLEQYEHDQREGKLLSNDQVEALSKLSEVKTQLDFISDVSKSLSFLQNKFSKKYRQREEEKKKEMADAQRKFMSTYLLYQRNLITVCNSEIKDLIVNGSNEVESLSEEEFGILDSIYSSFSSIPIDETYSDFLSSVEKRTQCIQAVIAGSKLEVLPKYSGLAIKELIEKVSSWKIVKNPKSKLFEHAESRDVEKENLQEIRTDPKVVFVKIDEKEGATEEKQRIEPQTEFGFLPTYSPDASNTASDPPPPIPFPSERIPAQPADSVQLMNGATSEVNVASCIAEDERSSNRVETIQEESISPKATIVESAVPVMNQEEMLNHGERKTRGYRGGARGGKSGLMRGNDEANDELRSSRGGRVYRERRDPNASRTSGGMRGGRGGGYYRGSAGPRYSRGGRNAYPNSGNFQAGGVTNGYGGNYDNDYSYSLPPAPRQSGFNFAPQSRVVYNRK</sequence>